<dbReference type="InterPro" id="IPR012340">
    <property type="entry name" value="NA-bd_OB-fold"/>
</dbReference>
<comment type="similarity">
    <text evidence="2">Belongs to the class-II aminoacyl-tRNA synthetase family. Type 2 subfamily.</text>
</comment>
<dbReference type="InterPro" id="IPR004523">
    <property type="entry name" value="Asp-tRNA_synthase_2"/>
</dbReference>
<keyword evidence="9 14" id="KW-0030">Aminoacyl-tRNA synthetase</keyword>
<keyword evidence="6" id="KW-0547">Nucleotide-binding</keyword>
<evidence type="ECO:0000256" key="1">
    <source>
        <dbReference type="ARBA" id="ARBA00004496"/>
    </source>
</evidence>
<evidence type="ECO:0000259" key="13">
    <source>
        <dbReference type="PROSITE" id="PS50862"/>
    </source>
</evidence>
<keyword evidence="4" id="KW-0963">Cytoplasm</keyword>
<dbReference type="GO" id="GO:0006422">
    <property type="term" value="P:aspartyl-tRNA aminoacylation"/>
    <property type="evidence" value="ECO:0007669"/>
    <property type="project" value="InterPro"/>
</dbReference>
<dbReference type="GO" id="GO:0005524">
    <property type="term" value="F:ATP binding"/>
    <property type="evidence" value="ECO:0007669"/>
    <property type="project" value="UniProtKB-KW"/>
</dbReference>
<evidence type="ECO:0000256" key="10">
    <source>
        <dbReference type="ARBA" id="ARBA00033155"/>
    </source>
</evidence>
<dbReference type="InterPro" id="IPR004365">
    <property type="entry name" value="NA-bd_OB_tRNA"/>
</dbReference>
<dbReference type="Proteomes" id="UP000231279">
    <property type="component" value="Unassembled WGS sequence"/>
</dbReference>
<dbReference type="PANTHER" id="PTHR43450:SF1">
    <property type="entry name" value="ASPARTATE--TRNA LIGASE, CYTOPLASMIC"/>
    <property type="match status" value="1"/>
</dbReference>
<evidence type="ECO:0000313" key="15">
    <source>
        <dbReference type="Proteomes" id="UP000231279"/>
    </source>
</evidence>
<keyword evidence="7" id="KW-0067">ATP-binding</keyword>
<dbReference type="Gene3D" id="2.40.50.140">
    <property type="entry name" value="Nucleic acid-binding proteins"/>
    <property type="match status" value="1"/>
</dbReference>
<dbReference type="InterPro" id="IPR004364">
    <property type="entry name" value="Aa-tRNA-synt_II"/>
</dbReference>
<comment type="caution">
    <text evidence="14">The sequence shown here is derived from an EMBL/GenBank/DDBJ whole genome shotgun (WGS) entry which is preliminary data.</text>
</comment>
<dbReference type="PRINTS" id="PR01042">
    <property type="entry name" value="TRNASYNTHASP"/>
</dbReference>
<dbReference type="InterPro" id="IPR002312">
    <property type="entry name" value="Asp/Asn-tRNA-synth_IIb"/>
</dbReference>
<dbReference type="EC" id="6.1.1.12" evidence="3"/>
<accession>A0A2G9I273</accession>
<dbReference type="EMBL" id="NKXS01000493">
    <property type="protein sequence ID" value="PIN23853.1"/>
    <property type="molecule type" value="Genomic_DNA"/>
</dbReference>
<keyword evidence="8" id="KW-0648">Protein biosynthesis</keyword>
<dbReference type="InterPro" id="IPR045864">
    <property type="entry name" value="aa-tRNA-synth_II/BPL/LPL"/>
</dbReference>
<dbReference type="STRING" id="429701.A0A2G9I273"/>
<dbReference type="GO" id="GO:0004815">
    <property type="term" value="F:aspartate-tRNA ligase activity"/>
    <property type="evidence" value="ECO:0007669"/>
    <property type="project" value="UniProtKB-EC"/>
</dbReference>
<evidence type="ECO:0000256" key="7">
    <source>
        <dbReference type="ARBA" id="ARBA00022840"/>
    </source>
</evidence>
<protein>
    <recommendedName>
        <fullName evidence="3">aspartate--tRNA ligase</fullName>
        <ecNumber evidence="3">6.1.1.12</ecNumber>
    </recommendedName>
    <alternativeName>
        <fullName evidence="10">Aspartyl-tRNA synthetase</fullName>
    </alternativeName>
</protein>
<dbReference type="AlphaFoldDB" id="A0A2G9I273"/>
<dbReference type="SUPFAM" id="SSF50249">
    <property type="entry name" value="Nucleic acid-binding proteins"/>
    <property type="match status" value="1"/>
</dbReference>
<evidence type="ECO:0000256" key="5">
    <source>
        <dbReference type="ARBA" id="ARBA00022598"/>
    </source>
</evidence>
<dbReference type="FunFam" id="3.30.930.10:FF:000013">
    <property type="entry name" value="Aspartate--tRNA ligase, cytoplasmic"/>
    <property type="match status" value="1"/>
</dbReference>
<keyword evidence="5 14" id="KW-0436">Ligase</keyword>
<dbReference type="GO" id="GO:0005829">
    <property type="term" value="C:cytosol"/>
    <property type="evidence" value="ECO:0007669"/>
    <property type="project" value="TreeGrafter"/>
</dbReference>
<proteinExistence type="inferred from homology"/>
<dbReference type="OrthoDB" id="372395at2759"/>
<feature type="compositionally biased region" description="Polar residues" evidence="12">
    <location>
        <begin position="1"/>
        <end position="10"/>
    </location>
</feature>
<dbReference type="GO" id="GO:0003723">
    <property type="term" value="F:RNA binding"/>
    <property type="evidence" value="ECO:0007669"/>
    <property type="project" value="TreeGrafter"/>
</dbReference>
<evidence type="ECO:0000256" key="11">
    <source>
        <dbReference type="ARBA" id="ARBA00047904"/>
    </source>
</evidence>
<evidence type="ECO:0000256" key="3">
    <source>
        <dbReference type="ARBA" id="ARBA00012841"/>
    </source>
</evidence>
<gene>
    <name evidence="14" type="ORF">CDL12_03421</name>
</gene>
<dbReference type="SUPFAM" id="SSF55681">
    <property type="entry name" value="Class II aaRS and biotin synthetases"/>
    <property type="match status" value="1"/>
</dbReference>
<dbReference type="FunFam" id="2.40.50.140:FF:000132">
    <property type="entry name" value="Aspartyl-tRNA synthetase, cytoplasmic"/>
    <property type="match status" value="1"/>
</dbReference>
<feature type="domain" description="Aminoacyl-transfer RNA synthetases class-II family profile" evidence="13">
    <location>
        <begin position="236"/>
        <end position="533"/>
    </location>
</feature>
<sequence>MSSEEGSQNPPAEENSEKRLSKKELAKLERQRKRQEAAAASAAAAVSAVTLEADDALAANYGEVALNDLQSKEISGKKWTEVKDLTDELKDKVVLIRGRAQAIRAVGKKMAFVVVRERGFTVQCVLTVAPDLVSPQMVKFTTSLSRESIVDIEGVVSVPGQPITGASQQVEIQVRKLYCVNKAIPLLPINIEDAARSDVEIEKALQAGEQLVRVNQDTRLNFRVLDMRTPTNQGIFRIQCQVENIFRQFLLSEGFVGIHTPKLIAGSSEGGSAVFRLDYKGTPACLAQSPQLHKQMTICGDFGRVFEIGPVFRAEDSFTHRHLCEFTGLDVEMEIKEHYAEVMDVVDHLFVTMFDSLNETCSKELEAINRQYPFERLKYLRKTLRLTFEEGVQMLKEAGVEIDPLGDLNTESERKLGQLVLEKYGTEFYILHCYPLAVRPFYTMPCYDNPKYSNSFDVFIRGEEIISGAQRVQVPEYLTERAQACGIDVKTISTYIDSFRYGAPPHGGFGVGLERVVMLFCALNNIRKTSLFPRDPQRIAP</sequence>
<comment type="catalytic activity">
    <reaction evidence="11">
        <text>tRNA(Asp) + L-aspartate + ATP = L-aspartyl-tRNA(Asp) + AMP + diphosphate</text>
        <dbReference type="Rhea" id="RHEA:19649"/>
        <dbReference type="Rhea" id="RHEA-COMP:9660"/>
        <dbReference type="Rhea" id="RHEA-COMP:9678"/>
        <dbReference type="ChEBI" id="CHEBI:29991"/>
        <dbReference type="ChEBI" id="CHEBI:30616"/>
        <dbReference type="ChEBI" id="CHEBI:33019"/>
        <dbReference type="ChEBI" id="CHEBI:78442"/>
        <dbReference type="ChEBI" id="CHEBI:78516"/>
        <dbReference type="ChEBI" id="CHEBI:456215"/>
        <dbReference type="EC" id="6.1.1.12"/>
    </reaction>
</comment>
<feature type="compositionally biased region" description="Basic and acidic residues" evidence="12">
    <location>
        <begin position="15"/>
        <end position="29"/>
    </location>
</feature>
<dbReference type="Gene3D" id="3.30.930.10">
    <property type="entry name" value="Bira Bifunctional Protein, Domain 2"/>
    <property type="match status" value="1"/>
</dbReference>
<feature type="region of interest" description="Disordered" evidence="12">
    <location>
        <begin position="1"/>
        <end position="32"/>
    </location>
</feature>
<comment type="subcellular location">
    <subcellularLocation>
        <location evidence="1">Cytoplasm</location>
    </subcellularLocation>
</comment>
<dbReference type="HAMAP" id="MF_02075">
    <property type="entry name" value="Asp_tRNA_synth_type2"/>
    <property type="match status" value="1"/>
</dbReference>
<dbReference type="CDD" id="cd04320">
    <property type="entry name" value="AspRS_cyto_N"/>
    <property type="match status" value="1"/>
</dbReference>
<dbReference type="NCBIfam" id="NF003483">
    <property type="entry name" value="PRK05159.1"/>
    <property type="match status" value="1"/>
</dbReference>
<dbReference type="PANTHER" id="PTHR43450">
    <property type="entry name" value="ASPARTYL-TRNA SYNTHETASE"/>
    <property type="match status" value="1"/>
</dbReference>
<evidence type="ECO:0000256" key="9">
    <source>
        <dbReference type="ARBA" id="ARBA00023146"/>
    </source>
</evidence>
<evidence type="ECO:0000256" key="4">
    <source>
        <dbReference type="ARBA" id="ARBA00022490"/>
    </source>
</evidence>
<evidence type="ECO:0000256" key="8">
    <source>
        <dbReference type="ARBA" id="ARBA00022917"/>
    </source>
</evidence>
<name>A0A2G9I273_9LAMI</name>
<dbReference type="CDD" id="cd00776">
    <property type="entry name" value="AsxRS_core"/>
    <property type="match status" value="1"/>
</dbReference>
<evidence type="ECO:0000256" key="12">
    <source>
        <dbReference type="SAM" id="MobiDB-lite"/>
    </source>
</evidence>
<dbReference type="GO" id="GO:0017101">
    <property type="term" value="C:aminoacyl-tRNA synthetase multienzyme complex"/>
    <property type="evidence" value="ECO:0007669"/>
    <property type="project" value="TreeGrafter"/>
</dbReference>
<evidence type="ECO:0000256" key="2">
    <source>
        <dbReference type="ARBA" id="ARBA00005312"/>
    </source>
</evidence>
<dbReference type="InterPro" id="IPR006195">
    <property type="entry name" value="aa-tRNA-synth_II"/>
</dbReference>
<dbReference type="PROSITE" id="PS50862">
    <property type="entry name" value="AA_TRNA_LIGASE_II"/>
    <property type="match status" value="1"/>
</dbReference>
<evidence type="ECO:0000256" key="6">
    <source>
        <dbReference type="ARBA" id="ARBA00022741"/>
    </source>
</evidence>
<organism evidence="14 15">
    <name type="scientific">Handroanthus impetiginosus</name>
    <dbReference type="NCBI Taxonomy" id="429701"/>
    <lineage>
        <taxon>Eukaryota</taxon>
        <taxon>Viridiplantae</taxon>
        <taxon>Streptophyta</taxon>
        <taxon>Embryophyta</taxon>
        <taxon>Tracheophyta</taxon>
        <taxon>Spermatophyta</taxon>
        <taxon>Magnoliopsida</taxon>
        <taxon>eudicotyledons</taxon>
        <taxon>Gunneridae</taxon>
        <taxon>Pentapetalae</taxon>
        <taxon>asterids</taxon>
        <taxon>lamiids</taxon>
        <taxon>Lamiales</taxon>
        <taxon>Bignoniaceae</taxon>
        <taxon>Crescentiina</taxon>
        <taxon>Tabebuia alliance</taxon>
        <taxon>Handroanthus</taxon>
    </lineage>
</organism>
<reference evidence="15" key="1">
    <citation type="journal article" date="2018" name="Gigascience">
        <title>Genome assembly of the Pink Ipe (Handroanthus impetiginosus, Bignoniaceae), a highly valued, ecologically keystone Neotropical timber forest tree.</title>
        <authorList>
            <person name="Silva-Junior O.B."/>
            <person name="Grattapaglia D."/>
            <person name="Novaes E."/>
            <person name="Collevatti R.G."/>
        </authorList>
    </citation>
    <scope>NUCLEOTIDE SEQUENCE [LARGE SCALE GENOMIC DNA]</scope>
    <source>
        <strain evidence="15">cv. UFG-1</strain>
    </source>
</reference>
<dbReference type="Pfam" id="PF01336">
    <property type="entry name" value="tRNA_anti-codon"/>
    <property type="match status" value="1"/>
</dbReference>
<keyword evidence="15" id="KW-1185">Reference proteome</keyword>
<evidence type="ECO:0000313" key="14">
    <source>
        <dbReference type="EMBL" id="PIN23853.1"/>
    </source>
</evidence>
<dbReference type="Pfam" id="PF00152">
    <property type="entry name" value="tRNA-synt_2"/>
    <property type="match status" value="1"/>
</dbReference>
<dbReference type="NCBIfam" id="TIGR00458">
    <property type="entry name" value="aspS_nondisc"/>
    <property type="match status" value="1"/>
</dbReference>